<accession>M1PUV6</accession>
<proteinExistence type="predicted"/>
<dbReference type="HOGENOM" id="CLU_3194519_0_0_2"/>
<dbReference type="EMBL" id="CP004144">
    <property type="protein sequence ID" value="AGF95976.1"/>
    <property type="molecule type" value="Genomic_DNA"/>
</dbReference>
<organism evidence="1 2">
    <name type="scientific">Methanosarcina mazei Tuc01</name>
    <dbReference type="NCBI Taxonomy" id="1236903"/>
    <lineage>
        <taxon>Archaea</taxon>
        <taxon>Methanobacteriati</taxon>
        <taxon>Methanobacteriota</taxon>
        <taxon>Stenosarchaea group</taxon>
        <taxon>Methanomicrobia</taxon>
        <taxon>Methanosarcinales</taxon>
        <taxon>Methanosarcinaceae</taxon>
        <taxon>Methanosarcina</taxon>
    </lineage>
</organism>
<dbReference type="AlphaFoldDB" id="M1PUV6"/>
<dbReference type="KEGG" id="mmaz:MmTuc01_0556"/>
<name>M1PUV6_METMZ</name>
<gene>
    <name evidence="1" type="ORF">MmTuc01_0556</name>
</gene>
<dbReference type="BioCyc" id="MMAZ1236903:G139K-527-MONOMER"/>
<protein>
    <submittedName>
        <fullName evidence="1">Uncharacterized protein</fullName>
    </submittedName>
</protein>
<evidence type="ECO:0000313" key="1">
    <source>
        <dbReference type="EMBL" id="AGF95976.1"/>
    </source>
</evidence>
<dbReference type="Proteomes" id="UP000011718">
    <property type="component" value="Chromosome"/>
</dbReference>
<sequence>MSGNNNHNGQNPSLPFLSDLRQENGLQVFFNHLQAKEPEFWVQEL</sequence>
<reference evidence="1 2" key="1">
    <citation type="journal article" date="2013" name="Genome Announc.">
        <title>Complete Genome of a Methanosarcina mazei Strain Isolated from Sediment Samples from an Amazonian Flooded Area.</title>
        <authorList>
            <person name="Assis das Gracas D."/>
            <person name="Thiago Juca Ramos R."/>
            <person name="Vieira Araujo A.C."/>
            <person name="Zahlouth R."/>
            <person name="Ribeiro Carneiro A."/>
            <person name="Souza Lopes T."/>
            <person name="Azevedo Barauna R."/>
            <person name="Azevedo V."/>
            <person name="Cruz Schneider M.P."/>
            <person name="Pellizari V.H."/>
            <person name="Silva A."/>
        </authorList>
    </citation>
    <scope>NUCLEOTIDE SEQUENCE [LARGE SCALE GENOMIC DNA]</scope>
    <source>
        <strain evidence="1 2">Tuc01</strain>
    </source>
</reference>
<evidence type="ECO:0000313" key="2">
    <source>
        <dbReference type="Proteomes" id="UP000011718"/>
    </source>
</evidence>